<keyword evidence="2" id="KW-1133">Transmembrane helix</keyword>
<feature type="signal peptide" evidence="3">
    <location>
        <begin position="1"/>
        <end position="24"/>
    </location>
</feature>
<proteinExistence type="predicted"/>
<gene>
    <name evidence="4" type="ORF">D5086_0000328250</name>
</gene>
<evidence type="ECO:0000256" key="2">
    <source>
        <dbReference type="SAM" id="Phobius"/>
    </source>
</evidence>
<organism evidence="4">
    <name type="scientific">Populus alba</name>
    <name type="common">White poplar</name>
    <dbReference type="NCBI Taxonomy" id="43335"/>
    <lineage>
        <taxon>Eukaryota</taxon>
        <taxon>Viridiplantae</taxon>
        <taxon>Streptophyta</taxon>
        <taxon>Embryophyta</taxon>
        <taxon>Tracheophyta</taxon>
        <taxon>Spermatophyta</taxon>
        <taxon>Magnoliopsida</taxon>
        <taxon>eudicotyledons</taxon>
        <taxon>Gunneridae</taxon>
        <taxon>Pentapetalae</taxon>
        <taxon>rosids</taxon>
        <taxon>fabids</taxon>
        <taxon>Malpighiales</taxon>
        <taxon>Salicaceae</taxon>
        <taxon>Saliceae</taxon>
        <taxon>Populus</taxon>
    </lineage>
</organism>
<feature type="compositionally biased region" description="Low complexity" evidence="1">
    <location>
        <begin position="55"/>
        <end position="67"/>
    </location>
</feature>
<keyword evidence="4" id="KW-0808">Transferase</keyword>
<feature type="region of interest" description="Disordered" evidence="1">
    <location>
        <begin position="191"/>
        <end position="220"/>
    </location>
</feature>
<feature type="transmembrane region" description="Helical" evidence="2">
    <location>
        <begin position="98"/>
        <end position="121"/>
    </location>
</feature>
<evidence type="ECO:0000256" key="1">
    <source>
        <dbReference type="SAM" id="MobiDB-lite"/>
    </source>
</evidence>
<keyword evidence="4" id="KW-0418">Kinase</keyword>
<dbReference type="AlphaFoldDB" id="A0A4U5LSB4"/>
<evidence type="ECO:0000256" key="3">
    <source>
        <dbReference type="SAM" id="SignalP"/>
    </source>
</evidence>
<reference evidence="4" key="1">
    <citation type="submission" date="2018-10" db="EMBL/GenBank/DDBJ databases">
        <title>Population genomic analysis revealed the cold adaptation of white poplar.</title>
        <authorList>
            <person name="Liu Y.-J."/>
        </authorList>
    </citation>
    <scope>NUCLEOTIDE SEQUENCE [LARGE SCALE GENOMIC DNA]</scope>
    <source>
        <strain evidence="4">PAL-ZL1</strain>
    </source>
</reference>
<protein>
    <submittedName>
        <fullName evidence="4">Kinase family protein</fullName>
    </submittedName>
</protein>
<feature type="region of interest" description="Disordered" evidence="1">
    <location>
        <begin position="55"/>
        <end position="92"/>
    </location>
</feature>
<keyword evidence="2" id="KW-0812">Transmembrane</keyword>
<feature type="chain" id="PRO_5020195706" evidence="3">
    <location>
        <begin position="25"/>
        <end position="220"/>
    </location>
</feature>
<dbReference type="EMBL" id="RCHU01001280">
    <property type="protein sequence ID" value="TKR58920.1"/>
    <property type="molecule type" value="Genomic_DNA"/>
</dbReference>
<keyword evidence="2" id="KW-0472">Membrane</keyword>
<sequence length="220" mass="22561">MDKCFCASVLVLLCLLSSIQVIFAANYVPTEKTLLDCGANSDERDLDGRVWTSDKGSSFLSSSGKSSIATATPDPADIIDPSRARPASGSGHSKSQTAIIAGGVSGGVVLAVVIGFCVLAASRRHRQGKEASSSDGPSGWLPLSLYGNSHSAGADDEEVPFNVAYKGKAPDASPGYDGIVTDSRSSGISMSIGGRSLASEDSDGLTPSAVFSQIMNPKGR</sequence>
<name>A0A4U5LSB4_POPAL</name>
<keyword evidence="3" id="KW-0732">Signal</keyword>
<feature type="compositionally biased region" description="Polar residues" evidence="1">
    <location>
        <begin position="209"/>
        <end position="220"/>
    </location>
</feature>
<evidence type="ECO:0000313" key="4">
    <source>
        <dbReference type="EMBL" id="TKR58920.1"/>
    </source>
</evidence>
<accession>A0A4U5LSB4</accession>
<dbReference type="GO" id="GO:0016301">
    <property type="term" value="F:kinase activity"/>
    <property type="evidence" value="ECO:0007669"/>
    <property type="project" value="UniProtKB-KW"/>
</dbReference>
<dbReference type="STRING" id="43335.A0A4U5LSB4"/>
<comment type="caution">
    <text evidence="4">The sequence shown here is derived from an EMBL/GenBank/DDBJ whole genome shotgun (WGS) entry which is preliminary data.</text>
</comment>